<comment type="caution">
    <text evidence="1">The sequence shown here is derived from an EMBL/GenBank/DDBJ whole genome shotgun (WGS) entry which is preliminary data.</text>
</comment>
<reference evidence="2" key="1">
    <citation type="submission" date="2022-10" db="EMBL/GenBank/DDBJ databases">
        <title>Genome assembly of Pristionchus species.</title>
        <authorList>
            <person name="Yoshida K."/>
            <person name="Sommer R.J."/>
        </authorList>
    </citation>
    <scope>NUCLEOTIDE SEQUENCE [LARGE SCALE GENOMIC DNA]</scope>
    <source>
        <strain evidence="2">RS5460</strain>
    </source>
</reference>
<gene>
    <name evidence="1" type="ORF">PMAYCL1PPCAC_29441</name>
</gene>
<dbReference type="EMBL" id="BTRK01000006">
    <property type="protein sequence ID" value="GMR59246.1"/>
    <property type="molecule type" value="Genomic_DNA"/>
</dbReference>
<keyword evidence="2" id="KW-1185">Reference proteome</keyword>
<name>A0AAN5DA42_9BILA</name>
<organism evidence="1 2">
    <name type="scientific">Pristionchus mayeri</name>
    <dbReference type="NCBI Taxonomy" id="1317129"/>
    <lineage>
        <taxon>Eukaryota</taxon>
        <taxon>Metazoa</taxon>
        <taxon>Ecdysozoa</taxon>
        <taxon>Nematoda</taxon>
        <taxon>Chromadorea</taxon>
        <taxon>Rhabditida</taxon>
        <taxon>Rhabditina</taxon>
        <taxon>Diplogasteromorpha</taxon>
        <taxon>Diplogasteroidea</taxon>
        <taxon>Neodiplogasteridae</taxon>
        <taxon>Pristionchus</taxon>
    </lineage>
</organism>
<evidence type="ECO:0000313" key="2">
    <source>
        <dbReference type="Proteomes" id="UP001328107"/>
    </source>
</evidence>
<evidence type="ECO:0000313" key="1">
    <source>
        <dbReference type="EMBL" id="GMR59246.1"/>
    </source>
</evidence>
<accession>A0AAN5DA42</accession>
<dbReference type="Proteomes" id="UP001328107">
    <property type="component" value="Unassembled WGS sequence"/>
</dbReference>
<sequence>IFFSFFSILFSIRWDRHPIEEDTCSTWRPFRELRLILEVPHLHRVLLLRCILAVLVLPQVLGVQDRRFFQGYLRVLPLLEVQEVHGCLVFRWPSLHLFLSLRHLRSFHHLQELQLVPSIQADPGFHLCRAFHLILLLLSFLSFLAFQLIREVREGPLGTGSIPLLLTARMAQHPVHPLHPYQEDRTAIID</sequence>
<proteinExistence type="predicted"/>
<feature type="non-terminal residue" evidence="1">
    <location>
        <position position="1"/>
    </location>
</feature>
<dbReference type="AlphaFoldDB" id="A0AAN5DA42"/>
<protein>
    <submittedName>
        <fullName evidence="1">Uncharacterized protein</fullName>
    </submittedName>
</protein>